<dbReference type="InterPro" id="IPR006311">
    <property type="entry name" value="TAT_signal"/>
</dbReference>
<keyword evidence="4" id="KW-1185">Reference proteome</keyword>
<reference evidence="4" key="1">
    <citation type="journal article" date="2019" name="Int. J. Syst. Evol. Microbiol.">
        <title>The Global Catalogue of Microorganisms (GCM) 10K type strain sequencing project: providing services to taxonomists for standard genome sequencing and annotation.</title>
        <authorList>
            <consortium name="The Broad Institute Genomics Platform"/>
            <consortium name="The Broad Institute Genome Sequencing Center for Infectious Disease"/>
            <person name="Wu L."/>
            <person name="Ma J."/>
        </authorList>
    </citation>
    <scope>NUCLEOTIDE SEQUENCE [LARGE SCALE GENOMIC DNA]</scope>
    <source>
        <strain evidence="4">JCM 4087</strain>
    </source>
</reference>
<proteinExistence type="predicted"/>
<sequence>MSPTSRRTFLKAATGTAAAFTLAPALRAATFASPFRVAVISDEISRDFDHACSVIANDFGLSWVELRGMWGKNIMDLDDADIAKANAVLDKYKLRVTDIGSPLFKVDWPGAPVSSYSPQKKEKSDTFKADFTFKQQQEVLEKSIELAKKFKTDRVRCFDFWRLDNQAPYRKSIDEKLIEAAGTAGKHNILLVLENEYECNTATGREAARTLAAVQSPHLRLNWDPGNAVARGELDAFPGGWDALPKDRIGHCHVKCAVSKPGTKSGFEWAPVGGGLPDWVAQFKALKAIGYHQAVSLETHWRGAGTPEASTRISWAGMKKALEQAQA</sequence>
<keyword evidence="1" id="KW-0732">Signal</keyword>
<accession>A0ABW1EAK6</accession>
<keyword evidence="3" id="KW-0413">Isomerase</keyword>
<feature type="signal peptide" evidence="1">
    <location>
        <begin position="1"/>
        <end position="28"/>
    </location>
</feature>
<dbReference type="InterPro" id="IPR036237">
    <property type="entry name" value="Xyl_isomerase-like_sf"/>
</dbReference>
<evidence type="ECO:0000256" key="1">
    <source>
        <dbReference type="SAM" id="SignalP"/>
    </source>
</evidence>
<dbReference type="RefSeq" id="WP_263334750.1">
    <property type="nucleotide sequence ID" value="NZ_JAGSYH010000002.1"/>
</dbReference>
<feature type="domain" description="Xylose isomerase-like TIM barrel" evidence="2">
    <location>
        <begin position="56"/>
        <end position="312"/>
    </location>
</feature>
<organism evidence="3 4">
    <name type="scientific">Acidicapsa dinghuensis</name>
    <dbReference type="NCBI Taxonomy" id="2218256"/>
    <lineage>
        <taxon>Bacteria</taxon>
        <taxon>Pseudomonadati</taxon>
        <taxon>Acidobacteriota</taxon>
        <taxon>Terriglobia</taxon>
        <taxon>Terriglobales</taxon>
        <taxon>Acidobacteriaceae</taxon>
        <taxon>Acidicapsa</taxon>
    </lineage>
</organism>
<evidence type="ECO:0000313" key="3">
    <source>
        <dbReference type="EMBL" id="MFC5860964.1"/>
    </source>
</evidence>
<evidence type="ECO:0000259" key="2">
    <source>
        <dbReference type="Pfam" id="PF01261"/>
    </source>
</evidence>
<evidence type="ECO:0000313" key="4">
    <source>
        <dbReference type="Proteomes" id="UP001596091"/>
    </source>
</evidence>
<gene>
    <name evidence="3" type="ORF">ACFPT7_01515</name>
</gene>
<dbReference type="InterPro" id="IPR050312">
    <property type="entry name" value="IolE/XylAMocC-like"/>
</dbReference>
<dbReference type="InterPro" id="IPR013022">
    <property type="entry name" value="Xyl_isomerase-like_TIM-brl"/>
</dbReference>
<dbReference type="PANTHER" id="PTHR12110">
    <property type="entry name" value="HYDROXYPYRUVATE ISOMERASE"/>
    <property type="match status" value="1"/>
</dbReference>
<dbReference type="PANTHER" id="PTHR12110:SF41">
    <property type="entry name" value="INOSOSE DEHYDRATASE"/>
    <property type="match status" value="1"/>
</dbReference>
<dbReference type="EMBL" id="JBHSPH010000001">
    <property type="protein sequence ID" value="MFC5860964.1"/>
    <property type="molecule type" value="Genomic_DNA"/>
</dbReference>
<dbReference type="Pfam" id="PF01261">
    <property type="entry name" value="AP_endonuc_2"/>
    <property type="match status" value="1"/>
</dbReference>
<dbReference type="PROSITE" id="PS51318">
    <property type="entry name" value="TAT"/>
    <property type="match status" value="1"/>
</dbReference>
<protein>
    <submittedName>
        <fullName evidence="3">Sugar phosphate isomerase/epimerase family protein</fullName>
    </submittedName>
</protein>
<dbReference type="Proteomes" id="UP001596091">
    <property type="component" value="Unassembled WGS sequence"/>
</dbReference>
<dbReference type="GO" id="GO:0016853">
    <property type="term" value="F:isomerase activity"/>
    <property type="evidence" value="ECO:0007669"/>
    <property type="project" value="UniProtKB-KW"/>
</dbReference>
<dbReference type="SUPFAM" id="SSF51658">
    <property type="entry name" value="Xylose isomerase-like"/>
    <property type="match status" value="1"/>
</dbReference>
<name>A0ABW1EAK6_9BACT</name>
<feature type="chain" id="PRO_5046792719" evidence="1">
    <location>
        <begin position="29"/>
        <end position="327"/>
    </location>
</feature>
<comment type="caution">
    <text evidence="3">The sequence shown here is derived from an EMBL/GenBank/DDBJ whole genome shotgun (WGS) entry which is preliminary data.</text>
</comment>
<dbReference type="Gene3D" id="3.20.20.150">
    <property type="entry name" value="Divalent-metal-dependent TIM barrel enzymes"/>
    <property type="match status" value="1"/>
</dbReference>